<protein>
    <submittedName>
        <fullName evidence="1">Uncharacterized protein</fullName>
    </submittedName>
</protein>
<organism evidence="1 2">
    <name type="scientific">Peribacillus castrilensis</name>
    <dbReference type="NCBI Taxonomy" id="2897690"/>
    <lineage>
        <taxon>Bacteria</taxon>
        <taxon>Bacillati</taxon>
        <taxon>Bacillota</taxon>
        <taxon>Bacilli</taxon>
        <taxon>Bacillales</taxon>
        <taxon>Bacillaceae</taxon>
        <taxon>Peribacillus</taxon>
    </lineage>
</organism>
<accession>A0AAW9NMH7</accession>
<dbReference type="RefSeq" id="WP_367408329.1">
    <property type="nucleotide sequence ID" value="NZ_JARNBH010000042.1"/>
</dbReference>
<sequence length="348" mass="38850">MAVPITSYGEIDFMSFNREFNAQTGYNTNYGYSDFLFLPSRIFAIGMNMNYVFMHGRSADGTVGSSYPYKSWQAQDNYISQICSNNSSVPVAYAAYNYEDKDYLIGWSSTVAQLLIWEIDVAGNISNRRTIPAPKTCSTYSRAGWDGQFNIFFFNRNGNGLYRFNLITEELVHEVTLDSDQGISSSWTGSGLLVTKEYVYAPAAANSSTGFMAMWDRKTGVSITPKLTDLSQVTAHPYGAQGLIQVDVCFPQYVYFFAGYKVNVKILNIEGVSIGNATIKIGKPSGTVPKGTDYEFPFQINAPSSSLQRKDIKMEDIGELTAGHRQLRIQLDKKEFIKIVAMEVQDSE</sequence>
<name>A0AAW9NMH7_9BACI</name>
<keyword evidence="2" id="KW-1185">Reference proteome</keyword>
<dbReference type="Proteomes" id="UP001307168">
    <property type="component" value="Unassembled WGS sequence"/>
</dbReference>
<evidence type="ECO:0000313" key="2">
    <source>
        <dbReference type="Proteomes" id="UP001307168"/>
    </source>
</evidence>
<gene>
    <name evidence="1" type="ORF">P4706_27755</name>
</gene>
<proteinExistence type="predicted"/>
<evidence type="ECO:0000313" key="1">
    <source>
        <dbReference type="EMBL" id="MEC0276788.1"/>
    </source>
</evidence>
<reference evidence="1 2" key="1">
    <citation type="submission" date="2023-03" db="EMBL/GenBank/DDBJ databases">
        <title>Bacillus Genome Sequencing.</title>
        <authorList>
            <person name="Dunlap C."/>
        </authorList>
    </citation>
    <scope>NUCLEOTIDE SEQUENCE [LARGE SCALE GENOMIC DNA]</scope>
    <source>
        <strain evidence="1 2">B-41290</strain>
    </source>
</reference>
<dbReference type="AlphaFoldDB" id="A0AAW9NMH7"/>
<dbReference type="EMBL" id="JARNBH010000042">
    <property type="protein sequence ID" value="MEC0276788.1"/>
    <property type="molecule type" value="Genomic_DNA"/>
</dbReference>
<comment type="caution">
    <text evidence="1">The sequence shown here is derived from an EMBL/GenBank/DDBJ whole genome shotgun (WGS) entry which is preliminary data.</text>
</comment>
<dbReference type="SUPFAM" id="SSF69322">
    <property type="entry name" value="Tricorn protease domain 2"/>
    <property type="match status" value="1"/>
</dbReference>